<dbReference type="NCBIfam" id="NF004825">
    <property type="entry name" value="PRK06181.1"/>
    <property type="match status" value="1"/>
</dbReference>
<dbReference type="InterPro" id="IPR036291">
    <property type="entry name" value="NAD(P)-bd_dom_sf"/>
</dbReference>
<feature type="domain" description="Ketoreductase" evidence="4">
    <location>
        <begin position="9"/>
        <end position="196"/>
    </location>
</feature>
<dbReference type="SMART" id="SM00822">
    <property type="entry name" value="PKS_KR"/>
    <property type="match status" value="1"/>
</dbReference>
<dbReference type="PRINTS" id="PR00080">
    <property type="entry name" value="SDRFAMILY"/>
</dbReference>
<name>A0AAW9REL6_9GAMM</name>
<dbReference type="Gene3D" id="3.40.50.720">
    <property type="entry name" value="NAD(P)-binding Rossmann-like Domain"/>
    <property type="match status" value="1"/>
</dbReference>
<organism evidence="5 6">
    <name type="scientific">Elongatibacter sediminis</name>
    <dbReference type="NCBI Taxonomy" id="3119006"/>
    <lineage>
        <taxon>Bacteria</taxon>
        <taxon>Pseudomonadati</taxon>
        <taxon>Pseudomonadota</taxon>
        <taxon>Gammaproteobacteria</taxon>
        <taxon>Chromatiales</taxon>
        <taxon>Wenzhouxiangellaceae</taxon>
        <taxon>Elongatibacter</taxon>
    </lineage>
</organism>
<sequence length="273" mass="29310">MGRNTFANQVVWITGASSGIGEALAVEFARQRARLVLSARRRDELERVRQRCLDTDAGRGTILVLPLDITDHDAMPAAVEEVTTTIGPVDLLINNAGISQRSKCLDTDLAVYRRLFEIDVFGQIALTRAVLPGMLARSSGHIAVTSSVAGKVGAPFRTGYCAAKHAVMGFFDALRAEVDEHGIEVSTIVPGFIRTNISKAAITGTGEAFGRTDSNIAGGMDPDAAARVIVKGLARGKMEIPVGKGMEMHALWLKRFFPGLVLRLASRIGRPDE</sequence>
<accession>A0AAW9REL6</accession>
<dbReference type="SUPFAM" id="SSF51735">
    <property type="entry name" value="NAD(P)-binding Rossmann-fold domains"/>
    <property type="match status" value="1"/>
</dbReference>
<proteinExistence type="inferred from homology"/>
<dbReference type="Pfam" id="PF00106">
    <property type="entry name" value="adh_short"/>
    <property type="match status" value="1"/>
</dbReference>
<comment type="similarity">
    <text evidence="1 3">Belongs to the short-chain dehydrogenases/reductases (SDR) family.</text>
</comment>
<dbReference type="GO" id="GO:0016491">
    <property type="term" value="F:oxidoreductase activity"/>
    <property type="evidence" value="ECO:0007669"/>
    <property type="project" value="UniProtKB-KW"/>
</dbReference>
<evidence type="ECO:0000256" key="3">
    <source>
        <dbReference type="RuleBase" id="RU000363"/>
    </source>
</evidence>
<dbReference type="PRINTS" id="PR00081">
    <property type="entry name" value="GDHRDH"/>
</dbReference>
<evidence type="ECO:0000313" key="6">
    <source>
        <dbReference type="Proteomes" id="UP001359886"/>
    </source>
</evidence>
<evidence type="ECO:0000256" key="1">
    <source>
        <dbReference type="ARBA" id="ARBA00006484"/>
    </source>
</evidence>
<comment type="caution">
    <text evidence="5">The sequence shown here is derived from an EMBL/GenBank/DDBJ whole genome shotgun (WGS) entry which is preliminary data.</text>
</comment>
<evidence type="ECO:0000256" key="2">
    <source>
        <dbReference type="ARBA" id="ARBA00023002"/>
    </source>
</evidence>
<dbReference type="Proteomes" id="UP001359886">
    <property type="component" value="Unassembled WGS sequence"/>
</dbReference>
<keyword evidence="2" id="KW-0560">Oxidoreductase</keyword>
<dbReference type="InterPro" id="IPR057326">
    <property type="entry name" value="KR_dom"/>
</dbReference>
<protein>
    <submittedName>
        <fullName evidence="5">SDR family oxidoreductase</fullName>
    </submittedName>
</protein>
<keyword evidence="6" id="KW-1185">Reference proteome</keyword>
<dbReference type="EMBL" id="JAZHOG010000005">
    <property type="protein sequence ID" value="MEJ8567849.1"/>
    <property type="molecule type" value="Genomic_DNA"/>
</dbReference>
<dbReference type="AlphaFoldDB" id="A0AAW9REL6"/>
<gene>
    <name evidence="5" type="ORF">V3330_09455</name>
</gene>
<dbReference type="PANTHER" id="PTHR44196:SF1">
    <property type="entry name" value="DEHYDROGENASE_REDUCTASE SDR FAMILY MEMBER 7B"/>
    <property type="match status" value="1"/>
</dbReference>
<dbReference type="InterPro" id="IPR002347">
    <property type="entry name" value="SDR_fam"/>
</dbReference>
<dbReference type="PROSITE" id="PS00061">
    <property type="entry name" value="ADH_SHORT"/>
    <property type="match status" value="1"/>
</dbReference>
<reference evidence="5 6" key="1">
    <citation type="submission" date="2024-02" db="EMBL/GenBank/DDBJ databases">
        <title>A novel Wenzhouxiangellaceae bacterium, isolated from coastal sediments.</title>
        <authorList>
            <person name="Du Z.-J."/>
            <person name="Ye Y.-Q."/>
            <person name="Zhang X.-Y."/>
        </authorList>
    </citation>
    <scope>NUCLEOTIDE SEQUENCE [LARGE SCALE GENOMIC DNA]</scope>
    <source>
        <strain evidence="5 6">CH-27</strain>
    </source>
</reference>
<dbReference type="InterPro" id="IPR020904">
    <property type="entry name" value="Sc_DH/Rdtase_CS"/>
</dbReference>
<evidence type="ECO:0000313" key="5">
    <source>
        <dbReference type="EMBL" id="MEJ8567849.1"/>
    </source>
</evidence>
<evidence type="ECO:0000259" key="4">
    <source>
        <dbReference type="SMART" id="SM00822"/>
    </source>
</evidence>
<dbReference type="RefSeq" id="WP_354695170.1">
    <property type="nucleotide sequence ID" value="NZ_JAZHOG010000005.1"/>
</dbReference>
<dbReference type="CDD" id="cd05332">
    <property type="entry name" value="11beta-HSD1_like_SDR_c"/>
    <property type="match status" value="1"/>
</dbReference>
<dbReference type="GO" id="GO:0016020">
    <property type="term" value="C:membrane"/>
    <property type="evidence" value="ECO:0007669"/>
    <property type="project" value="TreeGrafter"/>
</dbReference>
<dbReference type="PANTHER" id="PTHR44196">
    <property type="entry name" value="DEHYDROGENASE/REDUCTASE SDR FAMILY MEMBER 7B"/>
    <property type="match status" value="1"/>
</dbReference>